<evidence type="ECO:0000313" key="3">
    <source>
        <dbReference type="Proteomes" id="UP000289738"/>
    </source>
</evidence>
<sequence>MVTVNLEDVLYTRNDDGVNYGDVASLTDDDILRKVFRTEEDAYDFYQKFGRFHGFGICKGDMFKDGGGNLIRRRFFCNREGLRHRKHYNRVDRRRPHKPETRTNCEARMCIYLDRSNNIWRVKKVITKHNHALTHPGMVHLIPNFRSMTEAEKAQIDGMQGCGISTSKTMQYLAGMAGGYSLVGFLKKDAYDYVDRSRRARIADGDANSAIMWLYADMGVDEFETEWAGASAKYGLNDTLWGNQVYGKREMWANTYLRDMFCAGFRTTSRCEGINSVVKKFLQSKHTMLELVQNLELLLREFRNNELLSQFRSIYGDPVLTTSLDSLERFATRVYTRTVFNDVKKELEAIASVNFVGVRRSLTTKVYTVDEFGHPGRPIVVLCHKNMGRL</sequence>
<reference evidence="2 3" key="1">
    <citation type="submission" date="2019-01" db="EMBL/GenBank/DDBJ databases">
        <title>Sequencing of cultivated peanut Arachis hypogaea provides insights into genome evolution and oil improvement.</title>
        <authorList>
            <person name="Chen X."/>
        </authorList>
    </citation>
    <scope>NUCLEOTIDE SEQUENCE [LARGE SCALE GENOMIC DNA]</scope>
    <source>
        <strain evidence="3">cv. Fuhuasheng</strain>
        <tissue evidence="2">Leaves</tissue>
    </source>
</reference>
<proteinExistence type="predicted"/>
<dbReference type="PANTHER" id="PTHR47718">
    <property type="entry name" value="OS01G0519700 PROTEIN"/>
    <property type="match status" value="1"/>
</dbReference>
<dbReference type="Proteomes" id="UP000289738">
    <property type="component" value="Chromosome B01"/>
</dbReference>
<dbReference type="EMBL" id="SDMP01000011">
    <property type="protein sequence ID" value="RYR28584.1"/>
    <property type="molecule type" value="Genomic_DNA"/>
</dbReference>
<dbReference type="PANTHER" id="PTHR47718:SF13">
    <property type="entry name" value="OS09G0290500 PROTEIN"/>
    <property type="match status" value="1"/>
</dbReference>
<organism evidence="2 3">
    <name type="scientific">Arachis hypogaea</name>
    <name type="common">Peanut</name>
    <dbReference type="NCBI Taxonomy" id="3818"/>
    <lineage>
        <taxon>Eukaryota</taxon>
        <taxon>Viridiplantae</taxon>
        <taxon>Streptophyta</taxon>
        <taxon>Embryophyta</taxon>
        <taxon>Tracheophyta</taxon>
        <taxon>Spermatophyta</taxon>
        <taxon>Magnoliopsida</taxon>
        <taxon>eudicotyledons</taxon>
        <taxon>Gunneridae</taxon>
        <taxon>Pentapetalae</taxon>
        <taxon>rosids</taxon>
        <taxon>fabids</taxon>
        <taxon>Fabales</taxon>
        <taxon>Fabaceae</taxon>
        <taxon>Papilionoideae</taxon>
        <taxon>50 kb inversion clade</taxon>
        <taxon>dalbergioids sensu lato</taxon>
        <taxon>Dalbergieae</taxon>
        <taxon>Pterocarpus clade</taxon>
        <taxon>Arachis</taxon>
    </lineage>
</organism>
<comment type="caution">
    <text evidence="2">The sequence shown here is derived from an EMBL/GenBank/DDBJ whole genome shotgun (WGS) entry which is preliminary data.</text>
</comment>
<name>A0A445AQD4_ARAHY</name>
<feature type="domain" description="FAR1" evidence="1">
    <location>
        <begin position="44"/>
        <end position="134"/>
    </location>
</feature>
<dbReference type="AlphaFoldDB" id="A0A445AQD4"/>
<dbReference type="STRING" id="3818.A0A445AQD4"/>
<gene>
    <name evidence="2" type="ORF">Ahy_B01g052728</name>
</gene>
<keyword evidence="3" id="KW-1185">Reference proteome</keyword>
<accession>A0A445AQD4</accession>
<evidence type="ECO:0000259" key="1">
    <source>
        <dbReference type="Pfam" id="PF03101"/>
    </source>
</evidence>
<evidence type="ECO:0000313" key="2">
    <source>
        <dbReference type="EMBL" id="RYR28584.1"/>
    </source>
</evidence>
<protein>
    <recommendedName>
        <fullName evidence="1">FAR1 domain-containing protein</fullName>
    </recommendedName>
</protein>
<dbReference type="Pfam" id="PF03101">
    <property type="entry name" value="FAR1"/>
    <property type="match status" value="1"/>
</dbReference>
<dbReference type="InterPro" id="IPR004330">
    <property type="entry name" value="FAR1_DNA_bnd_dom"/>
</dbReference>